<feature type="transmembrane region" description="Helical" evidence="6">
    <location>
        <begin position="220"/>
        <end position="239"/>
    </location>
</feature>
<feature type="domain" description="Major facilitator superfamily (MFS) profile" evidence="7">
    <location>
        <begin position="33"/>
        <end position="514"/>
    </location>
</feature>
<dbReference type="GO" id="GO:0016020">
    <property type="term" value="C:membrane"/>
    <property type="evidence" value="ECO:0007669"/>
    <property type="project" value="UniProtKB-SubCell"/>
</dbReference>
<dbReference type="PANTHER" id="PTHR42718:SF9">
    <property type="entry name" value="MAJOR FACILITATOR SUPERFAMILY MULTIDRUG TRANSPORTER MFSC"/>
    <property type="match status" value="1"/>
</dbReference>
<dbReference type="PANTHER" id="PTHR42718">
    <property type="entry name" value="MAJOR FACILITATOR SUPERFAMILY MULTIDRUG TRANSPORTER MFSC"/>
    <property type="match status" value="1"/>
</dbReference>
<feature type="transmembrane region" description="Helical" evidence="6">
    <location>
        <begin position="329"/>
        <end position="350"/>
    </location>
</feature>
<evidence type="ECO:0000313" key="9">
    <source>
        <dbReference type="Proteomes" id="UP000556026"/>
    </source>
</evidence>
<sequence length="527" mass="57506">MSALPATANSASTPPVPAPAAVAAPFTGRIFTGFLGILISAMIAGLSNRIGSLALADIRGVLGLGADEGSWLNTVYVAAELIAMPFSIWLAAIISLRRFHMAMTGIFVLLSYLIPLVHDWSTLLVLRSLQGLAGGMLIPILMLSALRFFPLPIRLYGMSLYALTATFSPNLGFWLAGNWLDVVHDWRLVFWQNLPIGLLSIAMVYWGVPQDPTRPERLRQTDWFGMACGVAGLGMIAVGLDQGERLDWWNSYLICWLIGGGLSMTLVFLVSQWFYPVPFIRPQLLLQKRNLGVGFSVFVLLLMVMMSSSKLPAMHLEALWGYRSLQSGPVGLLIALPQPVLSLAVAWLFYRKWVDARLVMASGIALIAVACLLCTQITSSWIVEQLVMTQLLQATGQAMAVVGLLFLTTSVVQPMEGPFVAGTINTLRAFGVIFGGAVIGHFFRLRQHFHSEVIVDHMGRRFASMQLFPGNLAALNDSTRQQAFVLANADSYLMLAALALVLIPFVLRMDYIPAPARPVASSTNNKG</sequence>
<evidence type="ECO:0000259" key="7">
    <source>
        <dbReference type="PROSITE" id="PS50850"/>
    </source>
</evidence>
<dbReference type="InterPro" id="IPR020846">
    <property type="entry name" value="MFS_dom"/>
</dbReference>
<feature type="transmembrane region" description="Helical" evidence="6">
    <location>
        <begin position="362"/>
        <end position="382"/>
    </location>
</feature>
<protein>
    <submittedName>
        <fullName evidence="8">MFS transporter</fullName>
    </submittedName>
</protein>
<evidence type="ECO:0000256" key="1">
    <source>
        <dbReference type="ARBA" id="ARBA00004141"/>
    </source>
</evidence>
<gene>
    <name evidence="8" type="ORF">GMST_20110</name>
</gene>
<feature type="transmembrane region" description="Helical" evidence="6">
    <location>
        <begin position="99"/>
        <end position="118"/>
    </location>
</feature>
<dbReference type="PROSITE" id="PS50850">
    <property type="entry name" value="MFS"/>
    <property type="match status" value="1"/>
</dbReference>
<reference evidence="9" key="1">
    <citation type="submission" date="2020-06" db="EMBL/GenBank/DDBJ databases">
        <title>Draft genomic sequence of Geomonas sp. Red330.</title>
        <authorList>
            <person name="Itoh H."/>
            <person name="Zhenxing X."/>
            <person name="Ushijima N."/>
            <person name="Masuda Y."/>
            <person name="Shiratori Y."/>
            <person name="Senoo K."/>
        </authorList>
    </citation>
    <scope>NUCLEOTIDE SEQUENCE [LARGE SCALE GENOMIC DNA]</scope>
    <source>
        <strain evidence="9">Red330</strain>
    </source>
</reference>
<feature type="transmembrane region" description="Helical" evidence="6">
    <location>
        <begin position="251"/>
        <end position="270"/>
    </location>
</feature>
<feature type="transmembrane region" description="Helical" evidence="6">
    <location>
        <begin position="291"/>
        <end position="309"/>
    </location>
</feature>
<dbReference type="InterPro" id="IPR036259">
    <property type="entry name" value="MFS_trans_sf"/>
</dbReference>
<organism evidence="8 9">
    <name type="scientific">Geomonas silvestris</name>
    <dbReference type="NCBI Taxonomy" id="2740184"/>
    <lineage>
        <taxon>Bacteria</taxon>
        <taxon>Pseudomonadati</taxon>
        <taxon>Thermodesulfobacteriota</taxon>
        <taxon>Desulfuromonadia</taxon>
        <taxon>Geobacterales</taxon>
        <taxon>Geobacteraceae</taxon>
        <taxon>Geomonas</taxon>
    </lineage>
</organism>
<dbReference type="SUPFAM" id="SSF103473">
    <property type="entry name" value="MFS general substrate transporter"/>
    <property type="match status" value="1"/>
</dbReference>
<accession>A0A6V8MIB1</accession>
<feature type="transmembrane region" description="Helical" evidence="6">
    <location>
        <begin position="30"/>
        <end position="51"/>
    </location>
</feature>
<evidence type="ECO:0000256" key="5">
    <source>
        <dbReference type="ARBA" id="ARBA00023136"/>
    </source>
</evidence>
<evidence type="ECO:0000256" key="3">
    <source>
        <dbReference type="ARBA" id="ARBA00022692"/>
    </source>
</evidence>
<dbReference type="Proteomes" id="UP000556026">
    <property type="component" value="Unassembled WGS sequence"/>
</dbReference>
<evidence type="ECO:0000256" key="2">
    <source>
        <dbReference type="ARBA" id="ARBA00022448"/>
    </source>
</evidence>
<evidence type="ECO:0000313" key="8">
    <source>
        <dbReference type="EMBL" id="GFO59686.1"/>
    </source>
</evidence>
<dbReference type="RefSeq" id="WP_183354520.1">
    <property type="nucleotide sequence ID" value="NZ_BLXX01000005.1"/>
</dbReference>
<feature type="transmembrane region" description="Helical" evidence="6">
    <location>
        <begin position="188"/>
        <end position="208"/>
    </location>
</feature>
<feature type="transmembrane region" description="Helical" evidence="6">
    <location>
        <begin position="491"/>
        <end position="507"/>
    </location>
</feature>
<dbReference type="Pfam" id="PF07690">
    <property type="entry name" value="MFS_1"/>
    <property type="match status" value="1"/>
</dbReference>
<comment type="caution">
    <text evidence="8">The sequence shown here is derived from an EMBL/GenBank/DDBJ whole genome shotgun (WGS) entry which is preliminary data.</text>
</comment>
<dbReference type="AlphaFoldDB" id="A0A6V8MIB1"/>
<proteinExistence type="predicted"/>
<dbReference type="Gene3D" id="1.20.1250.20">
    <property type="entry name" value="MFS general substrate transporter like domains"/>
    <property type="match status" value="2"/>
</dbReference>
<evidence type="ECO:0000256" key="4">
    <source>
        <dbReference type="ARBA" id="ARBA00022989"/>
    </source>
</evidence>
<dbReference type="InterPro" id="IPR011701">
    <property type="entry name" value="MFS"/>
</dbReference>
<feature type="transmembrane region" description="Helical" evidence="6">
    <location>
        <begin position="394"/>
        <end position="412"/>
    </location>
</feature>
<keyword evidence="2" id="KW-0813">Transport</keyword>
<feature type="transmembrane region" description="Helical" evidence="6">
    <location>
        <begin position="124"/>
        <end position="143"/>
    </location>
</feature>
<keyword evidence="3 6" id="KW-0812">Transmembrane</keyword>
<name>A0A6V8MIB1_9BACT</name>
<evidence type="ECO:0000256" key="6">
    <source>
        <dbReference type="SAM" id="Phobius"/>
    </source>
</evidence>
<dbReference type="EMBL" id="BLXX01000005">
    <property type="protein sequence ID" value="GFO59686.1"/>
    <property type="molecule type" value="Genomic_DNA"/>
</dbReference>
<keyword evidence="4 6" id="KW-1133">Transmembrane helix</keyword>
<feature type="transmembrane region" description="Helical" evidence="6">
    <location>
        <begin position="155"/>
        <end position="176"/>
    </location>
</feature>
<keyword evidence="9" id="KW-1185">Reference proteome</keyword>
<keyword evidence="5 6" id="KW-0472">Membrane</keyword>
<comment type="subcellular location">
    <subcellularLocation>
        <location evidence="1">Membrane</location>
        <topology evidence="1">Multi-pass membrane protein</topology>
    </subcellularLocation>
</comment>
<feature type="transmembrane region" description="Helical" evidence="6">
    <location>
        <begin position="419"/>
        <end position="443"/>
    </location>
</feature>
<dbReference type="GO" id="GO:0022857">
    <property type="term" value="F:transmembrane transporter activity"/>
    <property type="evidence" value="ECO:0007669"/>
    <property type="project" value="InterPro"/>
</dbReference>
<feature type="transmembrane region" description="Helical" evidence="6">
    <location>
        <begin position="71"/>
        <end position="92"/>
    </location>
</feature>